<feature type="compositionally biased region" description="Basic residues" evidence="1">
    <location>
        <begin position="181"/>
        <end position="190"/>
    </location>
</feature>
<dbReference type="InterPro" id="IPR027902">
    <property type="entry name" value="DUF4487"/>
</dbReference>
<reference evidence="2" key="1">
    <citation type="submission" date="2025-08" db="UniProtKB">
        <authorList>
            <consortium name="Ensembl"/>
        </authorList>
    </citation>
    <scope>IDENTIFICATION</scope>
</reference>
<dbReference type="GeneTree" id="ENSGT00390000004791"/>
<dbReference type="AlphaFoldDB" id="A0A8C5QPQ0"/>
<feature type="region of interest" description="Disordered" evidence="1">
    <location>
        <begin position="155"/>
        <end position="190"/>
    </location>
</feature>
<sequence>MFLPHVSLNELERSVFPQILPKAQKLFDGLIYEISRQASSLSSQNVQLKTSLRNNLQTMIQCLKALAACVHHICSQDKLVSLENIQSLPKSLLYVLRAAFAHCKESDSVYCGRLNLVSDLLQAIFKEAVILQKQLMELLDRTDLSSKVSEMETADLVSVKKPETRKRHTKSFPLRVEGRSSRKGSRRSHS</sequence>
<name>A0A8C5QPQ0_9ANUR</name>
<organism evidence="2 3">
    <name type="scientific">Leptobrachium leishanense</name>
    <name type="common">Leishan spiny toad</name>
    <dbReference type="NCBI Taxonomy" id="445787"/>
    <lineage>
        <taxon>Eukaryota</taxon>
        <taxon>Metazoa</taxon>
        <taxon>Chordata</taxon>
        <taxon>Craniata</taxon>
        <taxon>Vertebrata</taxon>
        <taxon>Euteleostomi</taxon>
        <taxon>Amphibia</taxon>
        <taxon>Batrachia</taxon>
        <taxon>Anura</taxon>
        <taxon>Pelobatoidea</taxon>
        <taxon>Megophryidae</taxon>
        <taxon>Leptobrachium</taxon>
    </lineage>
</organism>
<evidence type="ECO:0000313" key="2">
    <source>
        <dbReference type="Ensembl" id="ENSLLEP00000040830.1"/>
    </source>
</evidence>
<evidence type="ECO:0000313" key="3">
    <source>
        <dbReference type="Proteomes" id="UP000694569"/>
    </source>
</evidence>
<dbReference type="PANTHER" id="PTHR16071:SF2">
    <property type="entry name" value="FIGNL1-INTERACTING REGULATOR OF RECOMBINATION AND MITOSIS"/>
    <property type="match status" value="1"/>
</dbReference>
<dbReference type="Proteomes" id="UP000694569">
    <property type="component" value="Unplaced"/>
</dbReference>
<dbReference type="PANTHER" id="PTHR16071">
    <property type="entry name" value="CHROMOSOME 1 OPEN READING FRAME 112"/>
    <property type="match status" value="1"/>
</dbReference>
<keyword evidence="3" id="KW-1185">Reference proteome</keyword>
<accession>A0A8C5QPQ0</accession>
<reference evidence="2" key="2">
    <citation type="submission" date="2025-09" db="UniProtKB">
        <authorList>
            <consortium name="Ensembl"/>
        </authorList>
    </citation>
    <scope>IDENTIFICATION</scope>
</reference>
<protein>
    <submittedName>
        <fullName evidence="2">Uncharacterized protein</fullName>
    </submittedName>
</protein>
<proteinExistence type="predicted"/>
<dbReference type="Ensembl" id="ENSLLET00000042484.1">
    <property type="protein sequence ID" value="ENSLLEP00000040830.1"/>
    <property type="gene ID" value="ENSLLEG00000025476.1"/>
</dbReference>
<evidence type="ECO:0000256" key="1">
    <source>
        <dbReference type="SAM" id="MobiDB-lite"/>
    </source>
</evidence>